<dbReference type="RefSeq" id="WP_187787253.1">
    <property type="nucleotide sequence ID" value="NZ_JACTVA010000112.1"/>
</dbReference>
<comment type="caution">
    <text evidence="1">The sequence shown here is derived from an EMBL/GenBank/DDBJ whole genome shotgun (WGS) entry which is preliminary data.</text>
</comment>
<evidence type="ECO:0000313" key="2">
    <source>
        <dbReference type="Proteomes" id="UP000626026"/>
    </source>
</evidence>
<evidence type="ECO:0000313" key="1">
    <source>
        <dbReference type="EMBL" id="MBC9210146.1"/>
    </source>
</evidence>
<dbReference type="EMBL" id="JACTVA010000112">
    <property type="protein sequence ID" value="MBC9210146.1"/>
    <property type="molecule type" value="Genomic_DNA"/>
</dbReference>
<dbReference type="Proteomes" id="UP000626026">
    <property type="component" value="Unassembled WGS sequence"/>
</dbReference>
<keyword evidence="2" id="KW-1185">Reference proteome</keyword>
<reference evidence="1 2" key="1">
    <citation type="journal article" date="2013" name="Int. J. Syst. Evol. Microbiol.">
        <title>Roseomonas aerophila sp. nov., isolated from air.</title>
        <authorList>
            <person name="Kim S.J."/>
            <person name="Weon H.Y."/>
            <person name="Ahn J.H."/>
            <person name="Hong S.B."/>
            <person name="Seok S.J."/>
            <person name="Whang K.S."/>
            <person name="Kwon S.W."/>
        </authorList>
    </citation>
    <scope>NUCLEOTIDE SEQUENCE [LARGE SCALE GENOMIC DNA]</scope>
    <source>
        <strain evidence="1 2">NBRC 108923</strain>
    </source>
</reference>
<gene>
    <name evidence="1" type="ORF">IBL26_25225</name>
</gene>
<accession>A0ABR7RVS9</accession>
<organism evidence="1 2">
    <name type="scientific">Teichococcus aerophilus</name>
    <dbReference type="NCBI Taxonomy" id="1224513"/>
    <lineage>
        <taxon>Bacteria</taxon>
        <taxon>Pseudomonadati</taxon>
        <taxon>Pseudomonadota</taxon>
        <taxon>Alphaproteobacteria</taxon>
        <taxon>Acetobacterales</taxon>
        <taxon>Roseomonadaceae</taxon>
        <taxon>Roseomonas</taxon>
    </lineage>
</organism>
<proteinExistence type="predicted"/>
<sequence>MITTIYQGLLIFPCEQNLVTVFSVSKSQLVTTVLLQHKSGAHKIVSNGRKTRSPAMISIQPQLNSFFQQLEGAIVALEHLAVQAAHSGEPCAQILFRTAELLRVTTLPEPKVVTPTMPAALAADLSIEVS</sequence>
<name>A0ABR7RVS9_9PROT</name>
<protein>
    <submittedName>
        <fullName evidence="1">Uncharacterized protein</fullName>
    </submittedName>
</protein>